<comment type="caution">
    <text evidence="2">The sequence shown here is derived from an EMBL/GenBank/DDBJ whole genome shotgun (WGS) entry which is preliminary data.</text>
</comment>
<reference evidence="2 3" key="1">
    <citation type="submission" date="2018-10" db="EMBL/GenBank/DDBJ databases">
        <title>Genomic Encyclopedia of Archaeal and Bacterial Type Strains, Phase II (KMG-II): from individual species to whole genera.</title>
        <authorList>
            <person name="Goeker M."/>
        </authorList>
    </citation>
    <scope>NUCLEOTIDE SEQUENCE [LARGE SCALE GENOMIC DNA]</scope>
    <source>
        <strain evidence="2 3">DSM 25217</strain>
    </source>
</reference>
<protein>
    <submittedName>
        <fullName evidence="2">Ketosteroid isomerase-like protein</fullName>
    </submittedName>
</protein>
<organism evidence="2 3">
    <name type="scientific">Eilatimonas milleporae</name>
    <dbReference type="NCBI Taxonomy" id="911205"/>
    <lineage>
        <taxon>Bacteria</taxon>
        <taxon>Pseudomonadati</taxon>
        <taxon>Pseudomonadota</taxon>
        <taxon>Alphaproteobacteria</taxon>
        <taxon>Kordiimonadales</taxon>
        <taxon>Kordiimonadaceae</taxon>
        <taxon>Eilatimonas</taxon>
    </lineage>
</organism>
<dbReference type="Pfam" id="PF12680">
    <property type="entry name" value="SnoaL_2"/>
    <property type="match status" value="1"/>
</dbReference>
<evidence type="ECO:0000313" key="2">
    <source>
        <dbReference type="EMBL" id="RMB07970.1"/>
    </source>
</evidence>
<dbReference type="EMBL" id="REFR01000011">
    <property type="protein sequence ID" value="RMB07970.1"/>
    <property type="molecule type" value="Genomic_DNA"/>
</dbReference>
<gene>
    <name evidence="2" type="ORF">BXY39_2064</name>
</gene>
<evidence type="ECO:0000259" key="1">
    <source>
        <dbReference type="Pfam" id="PF12680"/>
    </source>
</evidence>
<sequence length="132" mass="15679">MSELPYEYYVNIVTKRYFDGVDTKDLEKTLDCFHDDATLHEMTSDTLHEGRDAGIREMFTRLFEDNGRIWHGNFVHTVDVDQQAICSQFSVEIEPKALELEEQRYENCNRFYLRDGKFERVYVYMSGSNLLK</sequence>
<accession>A0A3M0CHH1</accession>
<evidence type="ECO:0000313" key="3">
    <source>
        <dbReference type="Proteomes" id="UP000271227"/>
    </source>
</evidence>
<keyword evidence="2" id="KW-0413">Isomerase</keyword>
<keyword evidence="3" id="KW-1185">Reference proteome</keyword>
<dbReference type="AlphaFoldDB" id="A0A3M0CHH1"/>
<name>A0A3M0CHH1_9PROT</name>
<dbReference type="InParanoid" id="A0A3M0CHH1"/>
<dbReference type="InterPro" id="IPR037401">
    <property type="entry name" value="SnoaL-like"/>
</dbReference>
<proteinExistence type="predicted"/>
<dbReference type="CDD" id="cd00531">
    <property type="entry name" value="NTF2_like"/>
    <property type="match status" value="1"/>
</dbReference>
<dbReference type="Proteomes" id="UP000271227">
    <property type="component" value="Unassembled WGS sequence"/>
</dbReference>
<dbReference type="GO" id="GO:0016853">
    <property type="term" value="F:isomerase activity"/>
    <property type="evidence" value="ECO:0007669"/>
    <property type="project" value="UniProtKB-KW"/>
</dbReference>
<dbReference type="RefSeq" id="WP_121938732.1">
    <property type="nucleotide sequence ID" value="NZ_REFR01000011.1"/>
</dbReference>
<dbReference type="OrthoDB" id="7859637at2"/>
<feature type="domain" description="SnoaL-like" evidence="1">
    <location>
        <begin position="15"/>
        <end position="120"/>
    </location>
</feature>
<dbReference type="InterPro" id="IPR032710">
    <property type="entry name" value="NTF2-like_dom_sf"/>
</dbReference>
<dbReference type="SUPFAM" id="SSF54427">
    <property type="entry name" value="NTF2-like"/>
    <property type="match status" value="1"/>
</dbReference>
<dbReference type="Gene3D" id="3.10.450.50">
    <property type="match status" value="1"/>
</dbReference>